<evidence type="ECO:0000259" key="2">
    <source>
        <dbReference type="SMART" id="SM00605"/>
    </source>
</evidence>
<dbReference type="PANTHER" id="PTHR47629:SF10">
    <property type="entry name" value="PAN-3 DOMAIN-CONTAINING PROTEIN"/>
    <property type="match status" value="1"/>
</dbReference>
<evidence type="ECO:0000256" key="1">
    <source>
        <dbReference type="SAM" id="SignalP"/>
    </source>
</evidence>
<dbReference type="Proteomes" id="UP000230233">
    <property type="component" value="Chromosome II"/>
</dbReference>
<reference evidence="4" key="1">
    <citation type="submission" date="2017-10" db="EMBL/GenBank/DDBJ databases">
        <title>Rapid genome shrinkage in a self-fertile nematode reveals novel sperm competition proteins.</title>
        <authorList>
            <person name="Yin D."/>
            <person name="Schwarz E.M."/>
            <person name="Thomas C.G."/>
            <person name="Felde R.L."/>
            <person name="Korf I.F."/>
            <person name="Cutter A.D."/>
            <person name="Schartner C.M."/>
            <person name="Ralston E.J."/>
            <person name="Meyer B.J."/>
            <person name="Haag E.S."/>
        </authorList>
    </citation>
    <scope>NUCLEOTIDE SEQUENCE [LARGE SCALE GENOMIC DNA]</scope>
    <source>
        <strain evidence="4">JU1422</strain>
    </source>
</reference>
<protein>
    <recommendedName>
        <fullName evidence="2">PAN-3 domain-containing protein</fullName>
    </recommendedName>
</protein>
<comment type="caution">
    <text evidence="3">The sequence shown here is derived from an EMBL/GenBank/DDBJ whole genome shotgun (WGS) entry which is preliminary data.</text>
</comment>
<sequence>MKFLSILLIFLLFSSLSQADYKMVAVNGAPELKDSYPYKVTFGTSWEACLATCRTFPDSLTCDMIYLSGDRCSFYCHGDYNKIRNDGSESTMANEMVAIKLDIPDGECLGSASDTIDSQTGSSSALATDIKSIGITVTPESYDITYNYADVCNRPFRTGIPCEKTCPSRMYSFRGTISMENGKTVANGPWNQCVTKCLHDENCILAASNTYTACVFFGIETFTELTLSDSYEIDSTATEYLAIKLINTTPDLNCPADENAVFSNTMDVTSFLEEGRDHINLHMILKKTGNTVNVEWFEPNQYG</sequence>
<keyword evidence="1" id="KW-0732">Signal</keyword>
<feature type="signal peptide" evidence="1">
    <location>
        <begin position="1"/>
        <end position="19"/>
    </location>
</feature>
<dbReference type="InterPro" id="IPR006583">
    <property type="entry name" value="PAN-3_domain"/>
</dbReference>
<dbReference type="SMART" id="SM00605">
    <property type="entry name" value="CW"/>
    <property type="match status" value="2"/>
</dbReference>
<name>A0A2G5VCL6_9PELO</name>
<dbReference type="PANTHER" id="PTHR47629">
    <property type="entry name" value="C-TYPE LECTIN-RELATED"/>
    <property type="match status" value="1"/>
</dbReference>
<keyword evidence="4" id="KW-1185">Reference proteome</keyword>
<feature type="domain" description="PAN-3" evidence="2">
    <location>
        <begin position="4"/>
        <end position="142"/>
    </location>
</feature>
<dbReference type="Pfam" id="PF08277">
    <property type="entry name" value="PAN_3"/>
    <property type="match status" value="2"/>
</dbReference>
<feature type="chain" id="PRO_5013613302" description="PAN-3 domain-containing protein" evidence="1">
    <location>
        <begin position="20"/>
        <end position="303"/>
    </location>
</feature>
<evidence type="ECO:0000313" key="4">
    <source>
        <dbReference type="Proteomes" id="UP000230233"/>
    </source>
</evidence>
<dbReference type="EMBL" id="PDUG01000002">
    <property type="protein sequence ID" value="PIC49498.1"/>
    <property type="molecule type" value="Genomic_DNA"/>
</dbReference>
<feature type="domain" description="PAN-3" evidence="2">
    <location>
        <begin position="156"/>
        <end position="294"/>
    </location>
</feature>
<gene>
    <name evidence="3" type="primary">Cnig_chr_II.g8087</name>
    <name evidence="3" type="ORF">B9Z55_008087</name>
</gene>
<proteinExistence type="predicted"/>
<dbReference type="AlphaFoldDB" id="A0A2G5VCL6"/>
<evidence type="ECO:0000313" key="3">
    <source>
        <dbReference type="EMBL" id="PIC49498.1"/>
    </source>
</evidence>
<accession>A0A2G5VCL6</accession>
<organism evidence="3 4">
    <name type="scientific">Caenorhabditis nigoni</name>
    <dbReference type="NCBI Taxonomy" id="1611254"/>
    <lineage>
        <taxon>Eukaryota</taxon>
        <taxon>Metazoa</taxon>
        <taxon>Ecdysozoa</taxon>
        <taxon>Nematoda</taxon>
        <taxon>Chromadorea</taxon>
        <taxon>Rhabditida</taxon>
        <taxon>Rhabditina</taxon>
        <taxon>Rhabditomorpha</taxon>
        <taxon>Rhabditoidea</taxon>
        <taxon>Rhabditidae</taxon>
        <taxon>Peloderinae</taxon>
        <taxon>Caenorhabditis</taxon>
    </lineage>
</organism>